<proteinExistence type="predicted"/>
<keyword evidence="3" id="KW-1185">Reference proteome</keyword>
<feature type="transmembrane region" description="Helical" evidence="1">
    <location>
        <begin position="128"/>
        <end position="151"/>
    </location>
</feature>
<evidence type="ECO:0000313" key="2">
    <source>
        <dbReference type="EMBL" id="MCP2268446.1"/>
    </source>
</evidence>
<keyword evidence="1" id="KW-1133">Transmembrane helix</keyword>
<dbReference type="EMBL" id="JAMTCO010000002">
    <property type="protein sequence ID" value="MCP2268446.1"/>
    <property type="molecule type" value="Genomic_DNA"/>
</dbReference>
<keyword evidence="1" id="KW-0472">Membrane</keyword>
<gene>
    <name evidence="2" type="ORF">LV75_000932</name>
</gene>
<dbReference type="Proteomes" id="UP001205185">
    <property type="component" value="Unassembled WGS sequence"/>
</dbReference>
<dbReference type="RefSeq" id="WP_253885338.1">
    <property type="nucleotide sequence ID" value="NZ_BAAAVB010000006.1"/>
</dbReference>
<reference evidence="2 3" key="1">
    <citation type="submission" date="2022-06" db="EMBL/GenBank/DDBJ databases">
        <title>Genomic Encyclopedia of Archaeal and Bacterial Type Strains, Phase II (KMG-II): from individual species to whole genera.</title>
        <authorList>
            <person name="Goeker M."/>
        </authorList>
    </citation>
    <scope>NUCLEOTIDE SEQUENCE [LARGE SCALE GENOMIC DNA]</scope>
    <source>
        <strain evidence="2 3">DSM 44255</strain>
    </source>
</reference>
<dbReference type="PANTHER" id="PTHR43027:SF2">
    <property type="entry name" value="TRANSPORT PERMEASE PROTEIN"/>
    <property type="match status" value="1"/>
</dbReference>
<feature type="transmembrane region" description="Helical" evidence="1">
    <location>
        <begin position="89"/>
        <end position="116"/>
    </location>
</feature>
<feature type="transmembrane region" description="Helical" evidence="1">
    <location>
        <begin position="45"/>
        <end position="69"/>
    </location>
</feature>
<evidence type="ECO:0000256" key="1">
    <source>
        <dbReference type="SAM" id="Phobius"/>
    </source>
</evidence>
<dbReference type="PANTHER" id="PTHR43027">
    <property type="entry name" value="DOXORUBICIN RESISTANCE ABC TRANSPORTER PERMEASE PROTEIN DRRC-RELATED"/>
    <property type="match status" value="1"/>
</dbReference>
<feature type="transmembrane region" description="Helical" evidence="1">
    <location>
        <begin position="203"/>
        <end position="221"/>
    </location>
</feature>
<protein>
    <submittedName>
        <fullName evidence="2">ABC-2 type transport system permease protein</fullName>
    </submittedName>
</protein>
<keyword evidence="1" id="KW-0812">Transmembrane</keyword>
<sequence length="227" mass="23336">MNPVLALSRAELNQLLRNKTTAAMALVLPLALGAMFLFATGEPDWTFALSLQLVTAQGLTVYVSTTATFAARRQDLSLKRLRSGELSDLAIIVGVLAPCLLLGLAQCLLLTGIAFAAGAPAPANPAGLVIAITGGVAVNAAVGLLTAAFTASAEAAQITTAPFFFLALGGSIWALSAQSPWVAALPGGAVTTLVRGGEVLPPLASMVLWTVVAALLGLRYAKWDRRN</sequence>
<name>A0ABT1I792_9PSEU</name>
<organism evidence="2 3">
    <name type="scientific">Actinokineospora diospyrosa</name>
    <dbReference type="NCBI Taxonomy" id="103728"/>
    <lineage>
        <taxon>Bacteria</taxon>
        <taxon>Bacillati</taxon>
        <taxon>Actinomycetota</taxon>
        <taxon>Actinomycetes</taxon>
        <taxon>Pseudonocardiales</taxon>
        <taxon>Pseudonocardiaceae</taxon>
        <taxon>Actinokineospora</taxon>
    </lineage>
</organism>
<feature type="transmembrane region" description="Helical" evidence="1">
    <location>
        <begin position="163"/>
        <end position="183"/>
    </location>
</feature>
<dbReference type="InterPro" id="IPR052902">
    <property type="entry name" value="ABC-2_transporter"/>
</dbReference>
<feature type="transmembrane region" description="Helical" evidence="1">
    <location>
        <begin position="21"/>
        <end position="39"/>
    </location>
</feature>
<evidence type="ECO:0000313" key="3">
    <source>
        <dbReference type="Proteomes" id="UP001205185"/>
    </source>
</evidence>
<accession>A0ABT1I792</accession>
<comment type="caution">
    <text evidence="2">The sequence shown here is derived from an EMBL/GenBank/DDBJ whole genome shotgun (WGS) entry which is preliminary data.</text>
</comment>